<name>A0A2N1PUZ9_9BACT</name>
<dbReference type="EMBL" id="PGXC01000001">
    <property type="protein sequence ID" value="PKK92161.1"/>
    <property type="molecule type" value="Genomic_DNA"/>
</dbReference>
<dbReference type="InterPro" id="IPR051319">
    <property type="entry name" value="Oligoribo/pAp-PDE_c-di-AMP_PDE"/>
</dbReference>
<feature type="domain" description="DDH" evidence="1">
    <location>
        <begin position="26"/>
        <end position="150"/>
    </location>
</feature>
<dbReference type="Proteomes" id="UP000233256">
    <property type="component" value="Unassembled WGS sequence"/>
</dbReference>
<organism evidence="2 3">
    <name type="scientific">Candidatus Wallbacteria bacterium HGW-Wallbacteria-1</name>
    <dbReference type="NCBI Taxonomy" id="2013854"/>
    <lineage>
        <taxon>Bacteria</taxon>
        <taxon>Candidatus Walliibacteriota</taxon>
    </lineage>
</organism>
<dbReference type="Pfam" id="PF01368">
    <property type="entry name" value="DHH"/>
    <property type="match status" value="1"/>
</dbReference>
<evidence type="ECO:0000313" key="3">
    <source>
        <dbReference type="Proteomes" id="UP000233256"/>
    </source>
</evidence>
<evidence type="ECO:0000313" key="2">
    <source>
        <dbReference type="EMBL" id="PKK92161.1"/>
    </source>
</evidence>
<dbReference type="AlphaFoldDB" id="A0A2N1PUZ9"/>
<dbReference type="InterPro" id="IPR001667">
    <property type="entry name" value="DDH_dom"/>
</dbReference>
<proteinExistence type="predicted"/>
<gene>
    <name evidence="2" type="ORF">CVV64_01725</name>
</gene>
<sequence length="344" mass="37676">MLIREERIPCRIARDILDTVDRGTNFLVTSHVRGDGDSYGSQLALRAFLLSMGKNCRVINSTPVPESYKFLQGASEIETASIITGSFDATFVLDSPCLPRLGFDSLDIPSMGTLINIDHHLGNSRFADYMLVDTSISSTCELIYELLNCWSWKGDSEVGLCMYTGLMTDTGNLCFKSVSARTFQIAYELVASGVDHYRLYNDVYRASSRRRLALMGEMLRDFSVSDDLRVGWFVFGRELLDRHGATGSEVHGLISQMMTMKSLDLAAVFVQDGEDTVLEFRSSEAYDASRIANHFGGGGHRNASGSCLRGDALEVAGEVMGHVLVSLEKYAITGGGGIFQAAAC</sequence>
<accession>A0A2N1PUZ9</accession>
<comment type="caution">
    <text evidence="2">The sequence shown here is derived from an EMBL/GenBank/DDBJ whole genome shotgun (WGS) entry which is preliminary data.</text>
</comment>
<dbReference type="PANTHER" id="PTHR47618">
    <property type="entry name" value="BIFUNCTIONAL OLIGORIBONUCLEASE AND PAP PHOSPHATASE NRNA"/>
    <property type="match status" value="1"/>
</dbReference>
<dbReference type="Gene3D" id="3.90.1640.10">
    <property type="entry name" value="inorganic pyrophosphatase (n-terminal core)"/>
    <property type="match status" value="1"/>
</dbReference>
<dbReference type="SUPFAM" id="SSF64182">
    <property type="entry name" value="DHH phosphoesterases"/>
    <property type="match status" value="1"/>
</dbReference>
<dbReference type="Gene3D" id="3.10.310.30">
    <property type="match status" value="1"/>
</dbReference>
<reference evidence="2 3" key="1">
    <citation type="journal article" date="2017" name="ISME J.">
        <title>Potential for microbial H2 and metal transformations associated with novel bacteria and archaea in deep terrestrial subsurface sediments.</title>
        <authorList>
            <person name="Hernsdorf A.W."/>
            <person name="Amano Y."/>
            <person name="Miyakawa K."/>
            <person name="Ise K."/>
            <person name="Suzuki Y."/>
            <person name="Anantharaman K."/>
            <person name="Probst A."/>
            <person name="Burstein D."/>
            <person name="Thomas B.C."/>
            <person name="Banfield J.F."/>
        </authorList>
    </citation>
    <scope>NUCLEOTIDE SEQUENCE [LARGE SCALE GENOMIC DNA]</scope>
    <source>
        <strain evidence="2">HGW-Wallbacteria-1</strain>
    </source>
</reference>
<protein>
    <recommendedName>
        <fullName evidence="1">DDH domain-containing protein</fullName>
    </recommendedName>
</protein>
<dbReference type="InterPro" id="IPR038763">
    <property type="entry name" value="DHH_sf"/>
</dbReference>
<dbReference type="PANTHER" id="PTHR47618:SF1">
    <property type="entry name" value="BIFUNCTIONAL OLIGORIBONUCLEASE AND PAP PHOSPHATASE NRNA"/>
    <property type="match status" value="1"/>
</dbReference>
<evidence type="ECO:0000259" key="1">
    <source>
        <dbReference type="Pfam" id="PF01368"/>
    </source>
</evidence>